<proteinExistence type="predicted"/>
<protein>
    <submittedName>
        <fullName evidence="1">Uncharacterized protein</fullName>
    </submittedName>
</protein>
<evidence type="ECO:0000313" key="2">
    <source>
        <dbReference type="Proteomes" id="UP001206639"/>
    </source>
</evidence>
<organism evidence="1 2">
    <name type="scientific">Mycobacterium deserti</name>
    <dbReference type="NCBI Taxonomy" id="2978347"/>
    <lineage>
        <taxon>Bacteria</taxon>
        <taxon>Bacillati</taxon>
        <taxon>Actinomycetota</taxon>
        <taxon>Actinomycetes</taxon>
        <taxon>Mycobacteriales</taxon>
        <taxon>Mycobacteriaceae</taxon>
        <taxon>Mycobacterium</taxon>
    </lineage>
</organism>
<reference evidence="2" key="1">
    <citation type="submission" date="2023-07" db="EMBL/GenBank/DDBJ databases">
        <authorList>
            <person name="Deng Y."/>
            <person name="Zhang Y.-Q."/>
        </authorList>
    </citation>
    <scope>NUCLEOTIDE SEQUENCE [LARGE SCALE GENOMIC DNA]</scope>
    <source>
        <strain evidence="2">CPCC 205710</strain>
    </source>
</reference>
<dbReference type="EMBL" id="JAODWD010000006">
    <property type="protein sequence ID" value="MCT7661689.1"/>
    <property type="molecule type" value="Genomic_DNA"/>
</dbReference>
<accession>A0ABT2MJJ4</accession>
<dbReference type="RefSeq" id="WP_260995723.1">
    <property type="nucleotide sequence ID" value="NZ_JAODWD010000006.1"/>
</dbReference>
<evidence type="ECO:0000313" key="1">
    <source>
        <dbReference type="EMBL" id="MCT7661689.1"/>
    </source>
</evidence>
<keyword evidence="2" id="KW-1185">Reference proteome</keyword>
<gene>
    <name evidence="1" type="ORF">N4S67_25145</name>
</gene>
<dbReference type="Proteomes" id="UP001206639">
    <property type="component" value="Unassembled WGS sequence"/>
</dbReference>
<sequence>MTTFSNGIAVPAAVESKIDQLGAAIVGLSVAALSFRFTTPGESLHAARLTGVTLAAR</sequence>
<name>A0ABT2MJJ4_9MYCO</name>
<comment type="caution">
    <text evidence="1">The sequence shown here is derived from an EMBL/GenBank/DDBJ whole genome shotgun (WGS) entry which is preliminary data.</text>
</comment>